<sequence>MGERRDSNVSIPKSSEPRPIAPAPIASEVQSSEPIPIAPWPGYNAPISRQGARQFASEVPSSRFTAFRCPPPLPRSLAPRIQPLRNMGASSSNCPSCQRFYSTVD</sequence>
<evidence type="ECO:0000313" key="3">
    <source>
        <dbReference type="Proteomes" id="UP001604277"/>
    </source>
</evidence>
<reference evidence="3" key="1">
    <citation type="submission" date="2024-07" db="EMBL/GenBank/DDBJ databases">
        <title>Two chromosome-level genome assemblies of Korean endemic species Abeliophyllum distichum and Forsythia ovata (Oleaceae).</title>
        <authorList>
            <person name="Jang H."/>
        </authorList>
    </citation>
    <scope>NUCLEOTIDE SEQUENCE [LARGE SCALE GENOMIC DNA]</scope>
</reference>
<evidence type="ECO:0000256" key="1">
    <source>
        <dbReference type="SAM" id="MobiDB-lite"/>
    </source>
</evidence>
<evidence type="ECO:0000313" key="2">
    <source>
        <dbReference type="EMBL" id="KAL2502653.1"/>
    </source>
</evidence>
<dbReference type="EMBL" id="JBFOLJ010000010">
    <property type="protein sequence ID" value="KAL2502653.1"/>
    <property type="molecule type" value="Genomic_DNA"/>
</dbReference>
<accession>A0ABD1SPL6</accession>
<feature type="region of interest" description="Disordered" evidence="1">
    <location>
        <begin position="64"/>
        <end position="105"/>
    </location>
</feature>
<dbReference type="AlphaFoldDB" id="A0ABD1SPL6"/>
<keyword evidence="3" id="KW-1185">Reference proteome</keyword>
<feature type="compositionally biased region" description="Polar residues" evidence="1">
    <location>
        <begin position="88"/>
        <end position="105"/>
    </location>
</feature>
<gene>
    <name evidence="2" type="ORF">Fot_36501</name>
</gene>
<feature type="region of interest" description="Disordered" evidence="1">
    <location>
        <begin position="1"/>
        <end position="43"/>
    </location>
</feature>
<protein>
    <submittedName>
        <fullName evidence="2">Uncharacterized protein</fullName>
    </submittedName>
</protein>
<dbReference type="Proteomes" id="UP001604277">
    <property type="component" value="Unassembled WGS sequence"/>
</dbReference>
<organism evidence="2 3">
    <name type="scientific">Forsythia ovata</name>
    <dbReference type="NCBI Taxonomy" id="205694"/>
    <lineage>
        <taxon>Eukaryota</taxon>
        <taxon>Viridiplantae</taxon>
        <taxon>Streptophyta</taxon>
        <taxon>Embryophyta</taxon>
        <taxon>Tracheophyta</taxon>
        <taxon>Spermatophyta</taxon>
        <taxon>Magnoliopsida</taxon>
        <taxon>eudicotyledons</taxon>
        <taxon>Gunneridae</taxon>
        <taxon>Pentapetalae</taxon>
        <taxon>asterids</taxon>
        <taxon>lamiids</taxon>
        <taxon>Lamiales</taxon>
        <taxon>Oleaceae</taxon>
        <taxon>Forsythieae</taxon>
        <taxon>Forsythia</taxon>
    </lineage>
</organism>
<name>A0ABD1SPL6_9LAMI</name>
<comment type="caution">
    <text evidence="2">The sequence shown here is derived from an EMBL/GenBank/DDBJ whole genome shotgun (WGS) entry which is preliminary data.</text>
</comment>
<proteinExistence type="predicted"/>